<evidence type="ECO:0000256" key="5">
    <source>
        <dbReference type="SAM" id="Phobius"/>
    </source>
</evidence>
<dbReference type="PANTHER" id="PTHR13778">
    <property type="entry name" value="GLYCOSYLTRANSFERASE 8 DOMAIN-CONTAINING PROTEIN"/>
    <property type="match status" value="1"/>
</dbReference>
<gene>
    <name evidence="6" type="ORF">CUNI_LOCUS18077</name>
</gene>
<keyword evidence="4" id="KW-0479">Metal-binding</keyword>
<proteinExistence type="inferred from homology"/>
<organism evidence="6 7">
    <name type="scientific">Candidula unifasciata</name>
    <dbReference type="NCBI Taxonomy" id="100452"/>
    <lineage>
        <taxon>Eukaryota</taxon>
        <taxon>Metazoa</taxon>
        <taxon>Spiralia</taxon>
        <taxon>Lophotrochozoa</taxon>
        <taxon>Mollusca</taxon>
        <taxon>Gastropoda</taxon>
        <taxon>Heterobranchia</taxon>
        <taxon>Euthyneura</taxon>
        <taxon>Panpulmonata</taxon>
        <taxon>Eupulmonata</taxon>
        <taxon>Stylommatophora</taxon>
        <taxon>Helicina</taxon>
        <taxon>Helicoidea</taxon>
        <taxon>Geomitridae</taxon>
        <taxon>Candidula</taxon>
    </lineage>
</organism>
<dbReference type="GO" id="GO:0016757">
    <property type="term" value="F:glycosyltransferase activity"/>
    <property type="evidence" value="ECO:0007669"/>
    <property type="project" value="UniProtKB-KW"/>
</dbReference>
<feature type="transmembrane region" description="Helical" evidence="5">
    <location>
        <begin position="12"/>
        <end position="30"/>
    </location>
</feature>
<dbReference type="EMBL" id="CAJHNH020005446">
    <property type="protein sequence ID" value="CAG5132519.1"/>
    <property type="molecule type" value="Genomic_DNA"/>
</dbReference>
<dbReference type="Proteomes" id="UP000678393">
    <property type="component" value="Unassembled WGS sequence"/>
</dbReference>
<dbReference type="InterPro" id="IPR029044">
    <property type="entry name" value="Nucleotide-diphossugar_trans"/>
</dbReference>
<evidence type="ECO:0000256" key="2">
    <source>
        <dbReference type="ARBA" id="ARBA00022676"/>
    </source>
</evidence>
<comment type="caution">
    <text evidence="6">The sequence shown here is derived from an EMBL/GenBank/DDBJ whole genome shotgun (WGS) entry which is preliminary data.</text>
</comment>
<dbReference type="OrthoDB" id="411524at2759"/>
<name>A0A8S3ZSQ4_9EUPU</name>
<keyword evidence="5" id="KW-0472">Membrane</keyword>
<dbReference type="AlphaFoldDB" id="A0A8S3ZSQ4"/>
<dbReference type="PANTHER" id="PTHR13778:SF47">
    <property type="entry name" value="LIPOPOLYSACCHARIDE 1,3-GALACTOSYLTRANSFERASE"/>
    <property type="match status" value="1"/>
</dbReference>
<evidence type="ECO:0000256" key="4">
    <source>
        <dbReference type="ARBA" id="ARBA00022723"/>
    </source>
</evidence>
<dbReference type="SUPFAM" id="SSF53448">
    <property type="entry name" value="Nucleotide-diphospho-sugar transferases"/>
    <property type="match status" value="1"/>
</dbReference>
<accession>A0A8S3ZSQ4</accession>
<keyword evidence="5" id="KW-0812">Transmembrane</keyword>
<evidence type="ECO:0000256" key="1">
    <source>
        <dbReference type="ARBA" id="ARBA00006351"/>
    </source>
</evidence>
<dbReference type="GO" id="GO:0046872">
    <property type="term" value="F:metal ion binding"/>
    <property type="evidence" value="ECO:0007669"/>
    <property type="project" value="UniProtKB-KW"/>
</dbReference>
<keyword evidence="5" id="KW-1133">Transmembrane helix</keyword>
<dbReference type="GO" id="GO:0005794">
    <property type="term" value="C:Golgi apparatus"/>
    <property type="evidence" value="ECO:0007669"/>
    <property type="project" value="TreeGrafter"/>
</dbReference>
<keyword evidence="3" id="KW-0808">Transferase</keyword>
<keyword evidence="7" id="KW-1185">Reference proteome</keyword>
<dbReference type="Pfam" id="PF01501">
    <property type="entry name" value="Glyco_transf_8"/>
    <property type="match status" value="1"/>
</dbReference>
<protein>
    <recommendedName>
        <fullName evidence="8">Glycosyltransferase 8 domain-containing protein 1</fullName>
    </recommendedName>
</protein>
<keyword evidence="2" id="KW-0328">Glycosyltransferase</keyword>
<reference evidence="6" key="1">
    <citation type="submission" date="2021-04" db="EMBL/GenBank/DDBJ databases">
        <authorList>
            <consortium name="Molecular Ecology Group"/>
        </authorList>
    </citation>
    <scope>NUCLEOTIDE SEQUENCE</scope>
</reference>
<evidence type="ECO:0000313" key="7">
    <source>
        <dbReference type="Proteomes" id="UP000678393"/>
    </source>
</evidence>
<evidence type="ECO:0000256" key="3">
    <source>
        <dbReference type="ARBA" id="ARBA00022679"/>
    </source>
</evidence>
<comment type="similarity">
    <text evidence="1">Belongs to the glycosyltransferase 8 family.</text>
</comment>
<dbReference type="InterPro" id="IPR002495">
    <property type="entry name" value="Glyco_trans_8"/>
</dbReference>
<sequence length="379" mass="43117">MILEMGIISARKVGLLLAVFWLGAICYFWLPNHIPDFLNLRTKSHSDKNSLESRVNSPLRVTGLLEDRAPLGDKGNVPSSGKVVHVCITSDKNTLGGMVTLMNSIVSNTKSPVKFHLVVDSDSTDHLGIWLRTSKLKNADFEIKAFPLSWVSGKIKVRGGRDELGTPLNYARYYLPRLFPKLKERVVFIDDDCIVLGDIAELNNMTIKPGHIAAFSEDCSGLSKRLSRLTNVYAEYLDFKNEHIKKLNIKPDACSFNTGVFVTDLAIWQQLNITSQLDYWMELNTKEEVYGNEKGGGGSQPPMMIVFYNKYSPIDPMWHVRYLGWTPGTSYSQSFVRQAKLLHWNGRFKPWGRTSQHSDLWDKYFIPDPINQFRPVRRA</sequence>
<dbReference type="InterPro" id="IPR050748">
    <property type="entry name" value="Glycosyltrans_8_dom-fam"/>
</dbReference>
<dbReference type="Gene3D" id="3.90.550.10">
    <property type="entry name" value="Spore Coat Polysaccharide Biosynthesis Protein SpsA, Chain A"/>
    <property type="match status" value="1"/>
</dbReference>
<evidence type="ECO:0000313" key="6">
    <source>
        <dbReference type="EMBL" id="CAG5132519.1"/>
    </source>
</evidence>
<evidence type="ECO:0008006" key="8">
    <source>
        <dbReference type="Google" id="ProtNLM"/>
    </source>
</evidence>